<dbReference type="AlphaFoldDB" id="A0A382X1M2"/>
<protein>
    <recommendedName>
        <fullName evidence="2">Nucleotide-diphospho-sugar transferase domain-containing protein</fullName>
    </recommendedName>
</protein>
<sequence>MNSINILSFFSTYPYEVFRRFLGSLYDTGFKGKTTFFMMQDTIDQLSNTLKSKFKKVEIKPFYELKIPCHLYTVRFFLYLKYLNSIQLNPNGYTLLCDGRDVLFQKNPEDYPLSDNDLFLFQEGNVLIKESKINYQWHEVLKKIFQHNINYSYRPVICAGTILIKNSYVIKFLETFIEYVINFKLCETGLNLDQGLCNYLYYANKLKCNSELMTNDDNFVNTTGFGVKKINKNSLIVNRKNEVSYIVHQYDRFTLEDRK</sequence>
<proteinExistence type="predicted"/>
<gene>
    <name evidence="1" type="ORF">METZ01_LOCUS417132</name>
</gene>
<dbReference type="EMBL" id="UINC01163783">
    <property type="protein sequence ID" value="SVD64278.1"/>
    <property type="molecule type" value="Genomic_DNA"/>
</dbReference>
<evidence type="ECO:0008006" key="2">
    <source>
        <dbReference type="Google" id="ProtNLM"/>
    </source>
</evidence>
<reference evidence="1" key="1">
    <citation type="submission" date="2018-05" db="EMBL/GenBank/DDBJ databases">
        <authorList>
            <person name="Lanie J.A."/>
            <person name="Ng W.-L."/>
            <person name="Kazmierczak K.M."/>
            <person name="Andrzejewski T.M."/>
            <person name="Davidsen T.M."/>
            <person name="Wayne K.J."/>
            <person name="Tettelin H."/>
            <person name="Glass J.I."/>
            <person name="Rusch D."/>
            <person name="Podicherti R."/>
            <person name="Tsui H.-C.T."/>
            <person name="Winkler M.E."/>
        </authorList>
    </citation>
    <scope>NUCLEOTIDE SEQUENCE</scope>
</reference>
<accession>A0A382X1M2</accession>
<evidence type="ECO:0000313" key="1">
    <source>
        <dbReference type="EMBL" id="SVD64278.1"/>
    </source>
</evidence>
<feature type="non-terminal residue" evidence="1">
    <location>
        <position position="259"/>
    </location>
</feature>
<name>A0A382X1M2_9ZZZZ</name>
<organism evidence="1">
    <name type="scientific">marine metagenome</name>
    <dbReference type="NCBI Taxonomy" id="408172"/>
    <lineage>
        <taxon>unclassified sequences</taxon>
        <taxon>metagenomes</taxon>
        <taxon>ecological metagenomes</taxon>
    </lineage>
</organism>